<dbReference type="OrthoDB" id="9759796at2"/>
<dbReference type="SUPFAM" id="SSF56235">
    <property type="entry name" value="N-terminal nucleophile aminohydrolases (Ntn hydrolases)"/>
    <property type="match status" value="1"/>
</dbReference>
<dbReference type="PANTHER" id="PTHR34218">
    <property type="entry name" value="PEPTIDASE S45 PENICILLIN AMIDASE"/>
    <property type="match status" value="1"/>
</dbReference>
<dbReference type="InterPro" id="IPR002692">
    <property type="entry name" value="S45"/>
</dbReference>
<dbReference type="InterPro" id="IPR043147">
    <property type="entry name" value="Penicillin_amidase_A-knob"/>
</dbReference>
<dbReference type="GO" id="GO:0017000">
    <property type="term" value="P:antibiotic biosynthetic process"/>
    <property type="evidence" value="ECO:0007669"/>
    <property type="project" value="InterPro"/>
</dbReference>
<dbReference type="PANTHER" id="PTHR34218:SF3">
    <property type="entry name" value="ACYL-HOMOSERINE LACTONE ACYLASE PVDQ"/>
    <property type="match status" value="1"/>
</dbReference>
<evidence type="ECO:0000313" key="8">
    <source>
        <dbReference type="Proteomes" id="UP000313988"/>
    </source>
</evidence>
<dbReference type="Gene3D" id="3.60.20.10">
    <property type="entry name" value="Glutamine Phosphoribosylpyrophosphate, subunit 1, domain 1"/>
    <property type="match status" value="1"/>
</dbReference>
<name>A0A5C4YAW4_9DEIO</name>
<proteinExistence type="inferred from homology"/>
<evidence type="ECO:0000256" key="2">
    <source>
        <dbReference type="ARBA" id="ARBA00022729"/>
    </source>
</evidence>
<keyword evidence="2 5" id="KW-0732">Signal</keyword>
<dbReference type="Gene3D" id="1.10.1400.10">
    <property type="match status" value="1"/>
</dbReference>
<evidence type="ECO:0000256" key="1">
    <source>
        <dbReference type="ARBA" id="ARBA00006586"/>
    </source>
</evidence>
<dbReference type="InterPro" id="IPR043146">
    <property type="entry name" value="Penicillin_amidase_N_B-knob"/>
</dbReference>
<dbReference type="EC" id="3.5.1.97" evidence="6"/>
<sequence>MRTFLRSHRALQVLAPLLLGSAVAAPYQVQIQRTAYGIPHILGADLGSVGYGAGYAYAQDNLCLLADQILTVRGVRSKYLGAQGTTVVGFQTVSNLDSDFFFKSMIDLTALRRGYAAGPAEHLKLMAGYAAGYNRYLRDTPPEQRPEACRNAAWVQPISEDDVMRMLEEKAIQASAGSFVTALANTAPPQPGKTSGLPAVDLAAFDATHQLNQLPIGSNGWALGAQATENGRGLLLGNPHFPWQTTNRFYELHVTIPGQLDVMGASLGGMPVINIGFNRDVAWTHTVSTDKRFTVSALQLDPGNPLRYLKDGVSRPIHPRTVVVEVGGEKGVTLQGRVLYTTPDGPLLNLPQAGLNWTAKNAFVLRDANRDNTRMIATWLGIGRASSVAGVRAALNEQGIPWVNTIAADRAGHAFYADISTSPNVSAAQQAQCTPPPFVPLFAAAGVAVLDGSRAACDWAVDPASKVPGLRAPAAMPALVRQDYVANSNDSAWLANPHARFDTLDPLVGAVNVPQSPRTRMGLTEIARRLNGTDGLPGQTFTPENVQQILFSDRNFTGLLLADDAVGLCQAEPKVRLKSGETVDLQGACAALAVWDRRSDLTSVGAHVWREFWKRARLIPGVYAVPFDAADPVNTPRGLAADQPAVRAQLLQAMGETVQLLAKNDIAPDRPLGEIQGVTRGGVRIPLHGGQEFEGVLNKIEPGPLTPQGYVDEDVSGSSYIQTVTFDDAGPVAQAILTYSQSVNPASPHDSDQTILFSQKRWVTLPFSAAAIAADPALTTLKLSE</sequence>
<keyword evidence="9" id="KW-1185">Reference proteome</keyword>
<reference evidence="7 8" key="1">
    <citation type="submission" date="2019-06" db="EMBL/GenBank/DDBJ databases">
        <title>Genome sequence of Deinococcus radiopugnans ATCC 19172.</title>
        <authorList>
            <person name="Maclea K.S."/>
            <person name="Maynard C.R."/>
        </authorList>
    </citation>
    <scope>NUCLEOTIDE SEQUENCE [LARGE SCALE GENOMIC DNA]</scope>
    <source>
        <strain evidence="7 8">ATCC 19172</strain>
    </source>
</reference>
<dbReference type="Gene3D" id="1.10.439.10">
    <property type="entry name" value="Penicillin Amidohydrolase, domain 1"/>
    <property type="match status" value="1"/>
</dbReference>
<evidence type="ECO:0000313" key="9">
    <source>
        <dbReference type="Proteomes" id="UP000629870"/>
    </source>
</evidence>
<gene>
    <name evidence="7" type="ORF">FHR04_01275</name>
    <name evidence="6" type="ORF">HNQ04_000439</name>
</gene>
<dbReference type="EMBL" id="JACHEW010000002">
    <property type="protein sequence ID" value="MBB6015210.1"/>
    <property type="molecule type" value="Genomic_DNA"/>
</dbReference>
<organism evidence="7 8">
    <name type="scientific">Deinococcus radiopugnans ATCC 19172</name>
    <dbReference type="NCBI Taxonomy" id="585398"/>
    <lineage>
        <taxon>Bacteria</taxon>
        <taxon>Thermotogati</taxon>
        <taxon>Deinococcota</taxon>
        <taxon>Deinococci</taxon>
        <taxon>Deinococcales</taxon>
        <taxon>Deinococcaceae</taxon>
        <taxon>Deinococcus</taxon>
    </lineage>
</organism>
<dbReference type="GO" id="GO:0016811">
    <property type="term" value="F:hydrolase activity, acting on carbon-nitrogen (but not peptide) bonds, in linear amides"/>
    <property type="evidence" value="ECO:0007669"/>
    <property type="project" value="InterPro"/>
</dbReference>
<feature type="signal peptide" evidence="5">
    <location>
        <begin position="1"/>
        <end position="24"/>
    </location>
</feature>
<accession>A0A5C4YAW4</accession>
<feature type="chain" id="PRO_5022734874" evidence="5">
    <location>
        <begin position="25"/>
        <end position="785"/>
    </location>
</feature>
<dbReference type="EMBL" id="VDMO01000001">
    <property type="protein sequence ID" value="TNM73085.1"/>
    <property type="molecule type" value="Genomic_DNA"/>
</dbReference>
<dbReference type="Pfam" id="PF01804">
    <property type="entry name" value="Penicil_amidase"/>
    <property type="match status" value="1"/>
</dbReference>
<comment type="similarity">
    <text evidence="1">Belongs to the peptidase S45 family.</text>
</comment>
<reference evidence="6 9" key="2">
    <citation type="submission" date="2020-08" db="EMBL/GenBank/DDBJ databases">
        <title>Genomic Encyclopedia of Type Strains, Phase IV (KMG-IV): sequencing the most valuable type-strain genomes for metagenomic binning, comparative biology and taxonomic classification.</title>
        <authorList>
            <person name="Goeker M."/>
        </authorList>
    </citation>
    <scope>NUCLEOTIDE SEQUENCE [LARGE SCALE GENOMIC DNA]</scope>
    <source>
        <strain evidence="6 9">DSM 12027</strain>
    </source>
</reference>
<dbReference type="CDD" id="cd01936">
    <property type="entry name" value="Ntn_CA"/>
    <property type="match status" value="1"/>
</dbReference>
<dbReference type="AlphaFoldDB" id="A0A5C4YAW4"/>
<keyword evidence="4" id="KW-0865">Zymogen</keyword>
<evidence type="ECO:0000256" key="3">
    <source>
        <dbReference type="ARBA" id="ARBA00022801"/>
    </source>
</evidence>
<comment type="caution">
    <text evidence="7">The sequence shown here is derived from an EMBL/GenBank/DDBJ whole genome shotgun (WGS) entry which is preliminary data.</text>
</comment>
<dbReference type="InterPro" id="IPR029055">
    <property type="entry name" value="Ntn_hydrolases_N"/>
</dbReference>
<evidence type="ECO:0000256" key="5">
    <source>
        <dbReference type="SAM" id="SignalP"/>
    </source>
</evidence>
<dbReference type="RefSeq" id="WP_139400133.1">
    <property type="nucleotide sequence ID" value="NZ_JACHEW010000002.1"/>
</dbReference>
<dbReference type="Proteomes" id="UP000313988">
    <property type="component" value="Unassembled WGS sequence"/>
</dbReference>
<evidence type="ECO:0000313" key="7">
    <source>
        <dbReference type="EMBL" id="TNM73085.1"/>
    </source>
</evidence>
<dbReference type="Gene3D" id="2.30.120.10">
    <property type="match status" value="1"/>
</dbReference>
<keyword evidence="3 6" id="KW-0378">Hydrolase</keyword>
<evidence type="ECO:0000313" key="6">
    <source>
        <dbReference type="EMBL" id="MBB6015210.1"/>
    </source>
</evidence>
<dbReference type="Proteomes" id="UP000629870">
    <property type="component" value="Unassembled WGS sequence"/>
</dbReference>
<evidence type="ECO:0000256" key="4">
    <source>
        <dbReference type="ARBA" id="ARBA00023145"/>
    </source>
</evidence>
<dbReference type="InterPro" id="IPR023343">
    <property type="entry name" value="Penicillin_amidase_dom1"/>
</dbReference>
<protein>
    <submittedName>
        <fullName evidence="6 7">Acylase</fullName>
        <ecNumber evidence="6">3.5.1.97</ecNumber>
    </submittedName>
</protein>